<evidence type="ECO:0000313" key="4">
    <source>
        <dbReference type="Proteomes" id="UP001589627"/>
    </source>
</evidence>
<dbReference type="GO" id="GO:0016787">
    <property type="term" value="F:hydrolase activity"/>
    <property type="evidence" value="ECO:0007669"/>
    <property type="project" value="UniProtKB-KW"/>
</dbReference>
<dbReference type="RefSeq" id="WP_378198144.1">
    <property type="nucleotide sequence ID" value="NZ_JBHLZP010000048.1"/>
</dbReference>
<proteinExistence type="predicted"/>
<accession>A0ABV5YCY5</accession>
<gene>
    <name evidence="3" type="ORF">ACFFNX_09450</name>
</gene>
<dbReference type="EMBL" id="JBHLZP010000048">
    <property type="protein sequence ID" value="MFB9832411.1"/>
    <property type="molecule type" value="Genomic_DNA"/>
</dbReference>
<dbReference type="InterPro" id="IPR013830">
    <property type="entry name" value="SGNH_hydro"/>
</dbReference>
<feature type="domain" description="SGNH hydrolase-type esterase" evidence="2">
    <location>
        <begin position="47"/>
        <end position="221"/>
    </location>
</feature>
<dbReference type="Pfam" id="PF13472">
    <property type="entry name" value="Lipase_GDSL_2"/>
    <property type="match status" value="1"/>
</dbReference>
<dbReference type="PANTHER" id="PTHR30383:SF5">
    <property type="entry name" value="SGNH HYDROLASE-TYPE ESTERASE DOMAIN-CONTAINING PROTEIN"/>
    <property type="match status" value="1"/>
</dbReference>
<dbReference type="PROSITE" id="PS51257">
    <property type="entry name" value="PROKAR_LIPOPROTEIN"/>
    <property type="match status" value="1"/>
</dbReference>
<feature type="chain" id="PRO_5046909145" evidence="1">
    <location>
        <begin position="25"/>
        <end position="239"/>
    </location>
</feature>
<dbReference type="InterPro" id="IPR051532">
    <property type="entry name" value="Ester_Hydrolysis_Enzymes"/>
</dbReference>
<comment type="caution">
    <text evidence="3">The sequence shown here is derived from an EMBL/GenBank/DDBJ whole genome shotgun (WGS) entry which is preliminary data.</text>
</comment>
<evidence type="ECO:0000256" key="1">
    <source>
        <dbReference type="SAM" id="SignalP"/>
    </source>
</evidence>
<keyword evidence="1" id="KW-0732">Signal</keyword>
<evidence type="ECO:0000259" key="2">
    <source>
        <dbReference type="Pfam" id="PF13472"/>
    </source>
</evidence>
<sequence length="239" mass="25495">MRRRVINSVAAVAALLATAGCGGAAGKARADSAPKKPAPQRAPVVMFLGDSYTTGRLGQVPELTYAADTARTLGWQVILGGYRGTGFVAEGSVHKNFADLFTEQLAWRPTPDLVIVSGGHNDRRHPPATVAGAARQLLTTIRQTWPDTRMLLMGPMWGSGDPTHAVERIRDALAGVASEQNVPFVDPLREHWITGDRVQGTGNAPLYILSDGVHPSTAGARYIAGRFVADLRTLKLAKP</sequence>
<protein>
    <submittedName>
        <fullName evidence="3">SGNH/GDSL hydrolase family protein</fullName>
    </submittedName>
</protein>
<name>A0ABV5YCY5_9ACTN</name>
<organism evidence="3 4">
    <name type="scientific">Actinoallomurus acaciae</name>
    <dbReference type="NCBI Taxonomy" id="502577"/>
    <lineage>
        <taxon>Bacteria</taxon>
        <taxon>Bacillati</taxon>
        <taxon>Actinomycetota</taxon>
        <taxon>Actinomycetes</taxon>
        <taxon>Streptosporangiales</taxon>
        <taxon>Thermomonosporaceae</taxon>
        <taxon>Actinoallomurus</taxon>
    </lineage>
</organism>
<reference evidence="3 4" key="1">
    <citation type="submission" date="2024-09" db="EMBL/GenBank/DDBJ databases">
        <authorList>
            <person name="Sun Q."/>
            <person name="Mori K."/>
        </authorList>
    </citation>
    <scope>NUCLEOTIDE SEQUENCE [LARGE SCALE GENOMIC DNA]</scope>
    <source>
        <strain evidence="3 4">TBRC 0563</strain>
    </source>
</reference>
<dbReference type="SUPFAM" id="SSF52266">
    <property type="entry name" value="SGNH hydrolase"/>
    <property type="match status" value="1"/>
</dbReference>
<evidence type="ECO:0000313" key="3">
    <source>
        <dbReference type="EMBL" id="MFB9832411.1"/>
    </source>
</evidence>
<dbReference type="Proteomes" id="UP001589627">
    <property type="component" value="Unassembled WGS sequence"/>
</dbReference>
<keyword evidence="3" id="KW-0378">Hydrolase</keyword>
<dbReference type="CDD" id="cd00229">
    <property type="entry name" value="SGNH_hydrolase"/>
    <property type="match status" value="1"/>
</dbReference>
<dbReference type="Gene3D" id="3.40.50.1110">
    <property type="entry name" value="SGNH hydrolase"/>
    <property type="match status" value="1"/>
</dbReference>
<feature type="signal peptide" evidence="1">
    <location>
        <begin position="1"/>
        <end position="24"/>
    </location>
</feature>
<keyword evidence="4" id="KW-1185">Reference proteome</keyword>
<dbReference type="InterPro" id="IPR036514">
    <property type="entry name" value="SGNH_hydro_sf"/>
</dbReference>
<dbReference type="PANTHER" id="PTHR30383">
    <property type="entry name" value="THIOESTERASE 1/PROTEASE 1/LYSOPHOSPHOLIPASE L1"/>
    <property type="match status" value="1"/>
</dbReference>